<dbReference type="Gene3D" id="2.40.30.170">
    <property type="match status" value="1"/>
</dbReference>
<dbReference type="AlphaFoldDB" id="A0A418ZP46"/>
<feature type="domain" description="Multidrug resistance protein MdtA-like barrel-sandwich hybrid" evidence="3">
    <location>
        <begin position="79"/>
        <end position="261"/>
    </location>
</feature>
<evidence type="ECO:0000313" key="5">
    <source>
        <dbReference type="Proteomes" id="UP000285530"/>
    </source>
</evidence>
<organism evidence="4 5">
    <name type="scientific">Paracoccus aestuarii</name>
    <dbReference type="NCBI Taxonomy" id="453842"/>
    <lineage>
        <taxon>Bacteria</taxon>
        <taxon>Pseudomonadati</taxon>
        <taxon>Pseudomonadota</taxon>
        <taxon>Alphaproteobacteria</taxon>
        <taxon>Rhodobacterales</taxon>
        <taxon>Paracoccaceae</taxon>
        <taxon>Paracoccus</taxon>
    </lineage>
</organism>
<dbReference type="Gene3D" id="2.40.50.100">
    <property type="match status" value="1"/>
</dbReference>
<feature type="coiled-coil region" evidence="1">
    <location>
        <begin position="199"/>
        <end position="233"/>
    </location>
</feature>
<dbReference type="Proteomes" id="UP000285530">
    <property type="component" value="Unassembled WGS sequence"/>
</dbReference>
<dbReference type="PANTHER" id="PTHR30469">
    <property type="entry name" value="MULTIDRUG RESISTANCE PROTEIN MDTA"/>
    <property type="match status" value="1"/>
</dbReference>
<keyword evidence="5" id="KW-1185">Reference proteome</keyword>
<evidence type="ECO:0000256" key="1">
    <source>
        <dbReference type="SAM" id="Coils"/>
    </source>
</evidence>
<dbReference type="InterPro" id="IPR058625">
    <property type="entry name" value="MdtA-like_BSH"/>
</dbReference>
<dbReference type="GO" id="GO:1990281">
    <property type="term" value="C:efflux pump complex"/>
    <property type="evidence" value="ECO:0007669"/>
    <property type="project" value="TreeGrafter"/>
</dbReference>
<evidence type="ECO:0000256" key="2">
    <source>
        <dbReference type="SAM" id="MobiDB-lite"/>
    </source>
</evidence>
<dbReference type="EMBL" id="QZEV01000185">
    <property type="protein sequence ID" value="RJK95232.1"/>
    <property type="molecule type" value="Genomic_DNA"/>
</dbReference>
<dbReference type="Pfam" id="PF25917">
    <property type="entry name" value="BSH_RND"/>
    <property type="match status" value="1"/>
</dbReference>
<gene>
    <name evidence="4" type="ORF">D3P06_18395</name>
</gene>
<dbReference type="GO" id="GO:0015562">
    <property type="term" value="F:efflux transmembrane transporter activity"/>
    <property type="evidence" value="ECO:0007669"/>
    <property type="project" value="TreeGrafter"/>
</dbReference>
<dbReference type="RefSeq" id="WP_119887868.1">
    <property type="nucleotide sequence ID" value="NZ_CP067169.1"/>
</dbReference>
<dbReference type="OrthoDB" id="7626141at2"/>
<feature type="region of interest" description="Disordered" evidence="2">
    <location>
        <begin position="426"/>
        <end position="447"/>
    </location>
</feature>
<name>A0A418ZP46_9RHOB</name>
<protein>
    <submittedName>
        <fullName evidence="4">HlyD family efflux transporter periplasmic adaptor subunit</fullName>
    </submittedName>
</protein>
<reference evidence="4 5" key="1">
    <citation type="submission" date="2018-09" db="EMBL/GenBank/DDBJ databases">
        <title>Paracoccus onubensis nov. sp. a moderate halophilic bacterium isolated from Gruta de las Maravillas (Aracena, Spain).</title>
        <authorList>
            <person name="Jurado V."/>
            <person name="Gutierrez-Patricio S."/>
            <person name="Gonzalez-Pimentel J.L."/>
            <person name="Laiz L."/>
            <person name="Saiz-Jimenez C."/>
        </authorList>
    </citation>
    <scope>NUCLEOTIDE SEQUENCE [LARGE SCALE GENOMIC DNA]</scope>
    <source>
        <strain evidence="4 5">DSM 19484</strain>
    </source>
</reference>
<accession>A0A418ZP46</accession>
<proteinExistence type="predicted"/>
<keyword evidence="1" id="KW-0175">Coiled coil</keyword>
<evidence type="ECO:0000259" key="3">
    <source>
        <dbReference type="Pfam" id="PF25917"/>
    </source>
</evidence>
<dbReference type="SUPFAM" id="SSF111369">
    <property type="entry name" value="HlyD-like secretion proteins"/>
    <property type="match status" value="2"/>
</dbReference>
<dbReference type="Gene3D" id="1.10.287.470">
    <property type="entry name" value="Helix hairpin bin"/>
    <property type="match status" value="1"/>
</dbReference>
<sequence length="447" mass="46418">MRFLTRSLLGLFLTFLTLALLFLAGFQLVQAMQGRGEGAGRARPAGEQVYAARLVAVQADVIRPELQVFGQVRSRRELQLRAGAAGRIVQLDPALQEGGTVVAGQLLARIDPAAAQAALDSRQAERDDAQGTLRDAVRRVDIADQDVAAAERQAQLREAALDRQNQLGDRGLGTTLDRETAELAASSAQQTLIASRAARADAESAVTAAENALRRAEIALAEARRALTDTEIRAGFDGRVTGVTVVEGALVGVNEQLATIVDPAALEVQIPLSLDQFARLLDDAGALIAQDIRVMLPGAGGVMQVGARLDRAAASVAEGGAGRVVYGAITDGGALLRPGDFVSLAIPEPPLEGVAMLPATAVGSDGTVLAADAEGRLTALPAQVLRRQGDQVIIRVSDALDGARIVAERAPQLGTGIRIREIGQDEAATGTAPRAETVAAPAGPDHG</sequence>
<dbReference type="PANTHER" id="PTHR30469:SF15">
    <property type="entry name" value="HLYD FAMILY OF SECRETION PROTEINS"/>
    <property type="match status" value="1"/>
</dbReference>
<comment type="caution">
    <text evidence="4">The sequence shown here is derived from an EMBL/GenBank/DDBJ whole genome shotgun (WGS) entry which is preliminary data.</text>
</comment>
<evidence type="ECO:0000313" key="4">
    <source>
        <dbReference type="EMBL" id="RJK95232.1"/>
    </source>
</evidence>